<organism evidence="7 8">
    <name type="scientific">Zizania palustris</name>
    <name type="common">Northern wild rice</name>
    <dbReference type="NCBI Taxonomy" id="103762"/>
    <lineage>
        <taxon>Eukaryota</taxon>
        <taxon>Viridiplantae</taxon>
        <taxon>Streptophyta</taxon>
        <taxon>Embryophyta</taxon>
        <taxon>Tracheophyta</taxon>
        <taxon>Spermatophyta</taxon>
        <taxon>Magnoliopsida</taxon>
        <taxon>Liliopsida</taxon>
        <taxon>Poales</taxon>
        <taxon>Poaceae</taxon>
        <taxon>BOP clade</taxon>
        <taxon>Oryzoideae</taxon>
        <taxon>Oryzeae</taxon>
        <taxon>Zizaniinae</taxon>
        <taxon>Zizania</taxon>
    </lineage>
</organism>
<dbReference type="PROSITE" id="PS50089">
    <property type="entry name" value="ZF_RING_2"/>
    <property type="match status" value="1"/>
</dbReference>
<dbReference type="CDD" id="cd16454">
    <property type="entry name" value="RING-H2_PA-TM-RING"/>
    <property type="match status" value="1"/>
</dbReference>
<keyword evidence="5" id="KW-1133">Transmembrane helix</keyword>
<keyword evidence="8" id="KW-1185">Reference proteome</keyword>
<evidence type="ECO:0000259" key="6">
    <source>
        <dbReference type="PROSITE" id="PS50089"/>
    </source>
</evidence>
<dbReference type="AlphaFoldDB" id="A0A8J5X4U7"/>
<sequence length="110" mass="12927">MDHHGDKIPESDDGDDRCVICFEDYKEGEDITVMPCSSRHRFHDACLSTWFERSRSCPLCRYELPVEELPAMAASEEDDDTRYFEWDNPQNDGWALFLIDIIITYIILFI</sequence>
<evidence type="ECO:0000256" key="1">
    <source>
        <dbReference type="ARBA" id="ARBA00022723"/>
    </source>
</evidence>
<feature type="transmembrane region" description="Helical" evidence="5">
    <location>
        <begin position="93"/>
        <end position="109"/>
    </location>
</feature>
<dbReference type="SMART" id="SM00184">
    <property type="entry name" value="RING"/>
    <property type="match status" value="1"/>
</dbReference>
<dbReference type="Pfam" id="PF13639">
    <property type="entry name" value="zf-RING_2"/>
    <property type="match status" value="1"/>
</dbReference>
<dbReference type="SMART" id="SM00744">
    <property type="entry name" value="RINGv"/>
    <property type="match status" value="1"/>
</dbReference>
<dbReference type="GO" id="GO:0005634">
    <property type="term" value="C:nucleus"/>
    <property type="evidence" value="ECO:0007669"/>
    <property type="project" value="TreeGrafter"/>
</dbReference>
<dbReference type="OrthoDB" id="730252at2759"/>
<gene>
    <name evidence="7" type="ORF">GUJ93_ZPchr0013g37604</name>
</gene>
<name>A0A8J5X4U7_ZIZPA</name>
<reference evidence="7" key="2">
    <citation type="submission" date="2021-02" db="EMBL/GenBank/DDBJ databases">
        <authorList>
            <person name="Kimball J.A."/>
            <person name="Haas M.W."/>
            <person name="Macchietto M."/>
            <person name="Kono T."/>
            <person name="Duquette J."/>
            <person name="Shao M."/>
        </authorList>
    </citation>
    <scope>NUCLEOTIDE SEQUENCE</scope>
    <source>
        <tissue evidence="7">Fresh leaf tissue</tissue>
    </source>
</reference>
<dbReference type="GO" id="GO:0008270">
    <property type="term" value="F:zinc ion binding"/>
    <property type="evidence" value="ECO:0007669"/>
    <property type="project" value="UniProtKB-KW"/>
</dbReference>
<evidence type="ECO:0000256" key="5">
    <source>
        <dbReference type="SAM" id="Phobius"/>
    </source>
</evidence>
<comment type="caution">
    <text evidence="7">The sequence shown here is derived from an EMBL/GenBank/DDBJ whole genome shotgun (WGS) entry which is preliminary data.</text>
</comment>
<dbReference type="GO" id="GO:0006511">
    <property type="term" value="P:ubiquitin-dependent protein catabolic process"/>
    <property type="evidence" value="ECO:0007669"/>
    <property type="project" value="TreeGrafter"/>
</dbReference>
<dbReference type="EMBL" id="JAAALK010000079">
    <property type="protein sequence ID" value="KAG8100188.1"/>
    <property type="molecule type" value="Genomic_DNA"/>
</dbReference>
<keyword evidence="5" id="KW-0812">Transmembrane</keyword>
<dbReference type="Proteomes" id="UP000729402">
    <property type="component" value="Unassembled WGS sequence"/>
</dbReference>
<dbReference type="InterPro" id="IPR001841">
    <property type="entry name" value="Znf_RING"/>
</dbReference>
<dbReference type="GO" id="GO:0061630">
    <property type="term" value="F:ubiquitin protein ligase activity"/>
    <property type="evidence" value="ECO:0007669"/>
    <property type="project" value="TreeGrafter"/>
</dbReference>
<evidence type="ECO:0000313" key="8">
    <source>
        <dbReference type="Proteomes" id="UP000729402"/>
    </source>
</evidence>
<keyword evidence="1" id="KW-0479">Metal-binding</keyword>
<evidence type="ECO:0000256" key="4">
    <source>
        <dbReference type="PROSITE-ProRule" id="PRU00175"/>
    </source>
</evidence>
<accession>A0A8J5X4U7</accession>
<keyword evidence="5" id="KW-0472">Membrane</keyword>
<keyword evidence="2 4" id="KW-0863">Zinc-finger</keyword>
<keyword evidence="3" id="KW-0862">Zinc</keyword>
<dbReference type="PANTHER" id="PTHR45931:SF16">
    <property type="entry name" value="RING_U-BOX SUPERFAMILY PROTEIN"/>
    <property type="match status" value="1"/>
</dbReference>
<feature type="domain" description="RING-type" evidence="6">
    <location>
        <begin position="18"/>
        <end position="61"/>
    </location>
</feature>
<evidence type="ECO:0000313" key="7">
    <source>
        <dbReference type="EMBL" id="KAG8100188.1"/>
    </source>
</evidence>
<dbReference type="InterPro" id="IPR051834">
    <property type="entry name" value="RING_finger_E3_ligase"/>
</dbReference>
<dbReference type="InterPro" id="IPR011016">
    <property type="entry name" value="Znf_RING-CH"/>
</dbReference>
<reference evidence="7" key="1">
    <citation type="journal article" date="2021" name="bioRxiv">
        <title>Whole Genome Assembly and Annotation of Northern Wild Rice, Zizania palustris L., Supports a Whole Genome Duplication in the Zizania Genus.</title>
        <authorList>
            <person name="Haas M."/>
            <person name="Kono T."/>
            <person name="Macchietto M."/>
            <person name="Millas R."/>
            <person name="McGilp L."/>
            <person name="Shao M."/>
            <person name="Duquette J."/>
            <person name="Hirsch C.N."/>
            <person name="Kimball J."/>
        </authorList>
    </citation>
    <scope>NUCLEOTIDE SEQUENCE</scope>
    <source>
        <tissue evidence="7">Fresh leaf tissue</tissue>
    </source>
</reference>
<evidence type="ECO:0000256" key="2">
    <source>
        <dbReference type="ARBA" id="ARBA00022771"/>
    </source>
</evidence>
<proteinExistence type="predicted"/>
<protein>
    <recommendedName>
        <fullName evidence="6">RING-type domain-containing protein</fullName>
    </recommendedName>
</protein>
<evidence type="ECO:0000256" key="3">
    <source>
        <dbReference type="ARBA" id="ARBA00022833"/>
    </source>
</evidence>
<dbReference type="PANTHER" id="PTHR45931">
    <property type="entry name" value="SI:CH211-59O9.10"/>
    <property type="match status" value="1"/>
</dbReference>